<comment type="caution">
    <text evidence="2">The sequence shown here is derived from an EMBL/GenBank/DDBJ whole genome shotgun (WGS) entry which is preliminary data.</text>
</comment>
<evidence type="ECO:0000256" key="1">
    <source>
        <dbReference type="SAM" id="MobiDB-lite"/>
    </source>
</evidence>
<sequence length="67" mass="7221">MDGGRVAVRLHDAAEDRDERAGRRGAVPGEERREEGGVRVCHALIVPYRPVGPGDVTRRGEETSGAL</sequence>
<organism evidence="2 3">
    <name type="scientific">Brachybacterium conglomeratum</name>
    <dbReference type="NCBI Taxonomy" id="47846"/>
    <lineage>
        <taxon>Bacteria</taxon>
        <taxon>Bacillati</taxon>
        <taxon>Actinomycetota</taxon>
        <taxon>Actinomycetes</taxon>
        <taxon>Micrococcales</taxon>
        <taxon>Dermabacteraceae</taxon>
        <taxon>Brachybacterium</taxon>
    </lineage>
</organism>
<evidence type="ECO:0000313" key="3">
    <source>
        <dbReference type="Proteomes" id="UP001144451"/>
    </source>
</evidence>
<protein>
    <submittedName>
        <fullName evidence="2">Uncharacterized protein</fullName>
    </submittedName>
</protein>
<feature type="region of interest" description="Disordered" evidence="1">
    <location>
        <begin position="1"/>
        <end position="36"/>
    </location>
</feature>
<gene>
    <name evidence="2" type="ORF">BCONGLO52_12680</name>
</gene>
<name>A0ABQ5RG73_9MICO</name>
<dbReference type="EMBL" id="BSDQ01000001">
    <property type="protein sequence ID" value="GLI30427.1"/>
    <property type="molecule type" value="Genomic_DNA"/>
</dbReference>
<reference evidence="2" key="1">
    <citation type="submission" date="2022-12" db="EMBL/GenBank/DDBJ databases">
        <title>Reference genome sequencing for broad-spectrum identification of bacterial and archaeal isolates by mass spectrometry.</title>
        <authorList>
            <person name="Sekiguchi Y."/>
            <person name="Tourlousse D.M."/>
        </authorList>
    </citation>
    <scope>NUCLEOTIDE SEQUENCE</scope>
    <source>
        <strain evidence="2">5-2</strain>
    </source>
</reference>
<dbReference type="Proteomes" id="UP001144451">
    <property type="component" value="Unassembled WGS sequence"/>
</dbReference>
<proteinExistence type="predicted"/>
<feature type="compositionally biased region" description="Basic and acidic residues" evidence="1">
    <location>
        <begin position="9"/>
        <end position="22"/>
    </location>
</feature>
<accession>A0ABQ5RG73</accession>
<keyword evidence="3" id="KW-1185">Reference proteome</keyword>
<evidence type="ECO:0000313" key="2">
    <source>
        <dbReference type="EMBL" id="GLI30427.1"/>
    </source>
</evidence>